<evidence type="ECO:0000256" key="6">
    <source>
        <dbReference type="ARBA" id="ARBA00022538"/>
    </source>
</evidence>
<dbReference type="Proteomes" id="UP000067399">
    <property type="component" value="Chromosome"/>
</dbReference>
<feature type="binding site" evidence="13">
    <location>
        <position position="317"/>
    </location>
    <ligand>
        <name>K(+)</name>
        <dbReference type="ChEBI" id="CHEBI:29103"/>
    </ligand>
</feature>
<feature type="binding site" evidence="13">
    <location>
        <position position="318"/>
    </location>
    <ligand>
        <name>K(+)</name>
        <dbReference type="ChEBI" id="CHEBI:29103"/>
    </ligand>
</feature>
<keyword evidence="8 12" id="KW-0630">Potassium</keyword>
<keyword evidence="9 14" id="KW-1133">Transmembrane helix</keyword>
<evidence type="ECO:0000256" key="12">
    <source>
        <dbReference type="PIRNR" id="PIRNR006247"/>
    </source>
</evidence>
<evidence type="ECO:0000256" key="4">
    <source>
        <dbReference type="ARBA" id="ARBA00022475"/>
    </source>
</evidence>
<dbReference type="AlphaFoldDB" id="A0A0P0USQ7"/>
<dbReference type="OrthoDB" id="9810952at2"/>
<sequence length="482" mass="53469">MQFSIVFKTIGLLLMIFSFTQLPPIIVDVAYGEQQYPVFLTALLITLISGLGLWLPFRHSKKAFRIREGILVVVSFWFVLSLFATVPFLLTESLNMSFSDAFFESMSGLTTTGATVITGLDDLPKAILYYRQQLQWLGGMGIIVLALAILPMLGVSGMELYHAEASGISRDRLTPKLTQTAKVLWFIYIGFTLACALAYYLVGMNAFDAIGHSYSTVAIGGFSTHDNSIGFFDSYLIETIAVFFMFFAGINFSLHFFVWRQNHINHYYQDSEFKTYVAFLVFLTLLVFIYLFNTGQYLSIGEAFRVALFQSVSMATTTGFISTDFSLWALGLPVLLIFASFIGASSGSTGGGIKVVRVLLMFKLAAKEIKKFIHPNAQINIKLNKKSVPDSTLVSVWGFFALYVIAFFVIMLALMFTGLDQVSSFSATAASINNLGPGLGKVAANYGSISDSAKWILSFSMLLGRLEILTLMALLNRAFWRF</sequence>
<evidence type="ECO:0000313" key="16">
    <source>
        <dbReference type="Proteomes" id="UP000067399"/>
    </source>
</evidence>
<feature type="transmembrane region" description="Helical" evidence="14">
    <location>
        <begin position="235"/>
        <end position="254"/>
    </location>
</feature>
<feature type="transmembrane region" description="Helical" evidence="14">
    <location>
        <begin position="136"/>
        <end position="162"/>
    </location>
</feature>
<feature type="transmembrane region" description="Helical" evidence="14">
    <location>
        <begin position="69"/>
        <end position="90"/>
    </location>
</feature>
<name>A0A0P0USQ7_9GAMM</name>
<accession>A0A0P0USQ7</accession>
<feature type="transmembrane region" description="Helical" evidence="14">
    <location>
        <begin position="455"/>
        <end position="475"/>
    </location>
</feature>
<evidence type="ECO:0000256" key="13">
    <source>
        <dbReference type="PIRSR" id="PIRSR006247-1"/>
    </source>
</evidence>
<evidence type="ECO:0000256" key="14">
    <source>
        <dbReference type="SAM" id="Phobius"/>
    </source>
</evidence>
<dbReference type="EMBL" id="AP013042">
    <property type="protein sequence ID" value="BAS68026.1"/>
    <property type="molecule type" value="Genomic_DNA"/>
</dbReference>
<feature type="transmembrane region" description="Helical" evidence="14">
    <location>
        <begin position="12"/>
        <end position="32"/>
    </location>
</feature>
<reference evidence="15 16" key="1">
    <citation type="journal article" date="2000" name="Mar. Ecol. Prog. Ser.">
        <title>Phylogenetic characterization of endosymbionts in three hydrothermal vent mussels: influence on host distributions.</title>
        <authorList>
            <person name="Fujiwara Y."/>
            <person name="Takai K."/>
            <person name="Uematsu K."/>
            <person name="Tsuchida S."/>
            <person name="Hunt J.C."/>
            <person name="Hashimoto J."/>
        </authorList>
    </citation>
    <scope>NUCLEOTIDE SEQUENCE [LARGE SCALE GENOMIC DNA]</scope>
    <source>
        <strain evidence="15 16">Myojin Knoll</strain>
    </source>
</reference>
<feature type="transmembrane region" description="Helical" evidence="14">
    <location>
        <begin position="275"/>
        <end position="292"/>
    </location>
</feature>
<dbReference type="GO" id="GO:0015379">
    <property type="term" value="F:potassium:chloride symporter activity"/>
    <property type="evidence" value="ECO:0007669"/>
    <property type="project" value="InterPro"/>
</dbReference>
<dbReference type="InterPro" id="IPR004772">
    <property type="entry name" value="TrkH"/>
</dbReference>
<keyword evidence="10 12" id="KW-0406">Ion transport</keyword>
<keyword evidence="13" id="KW-0479">Metal-binding</keyword>
<dbReference type="KEGG" id="ebh:BSEPE_1035"/>
<dbReference type="GO" id="GO:0005886">
    <property type="term" value="C:plasma membrane"/>
    <property type="evidence" value="ECO:0007669"/>
    <property type="project" value="UniProtKB-SubCell"/>
</dbReference>
<dbReference type="PANTHER" id="PTHR32024:SF2">
    <property type="entry name" value="TRK SYSTEM POTASSIUM UPTAKE PROTEIN TRKG-RELATED"/>
    <property type="match status" value="1"/>
</dbReference>
<evidence type="ECO:0000256" key="11">
    <source>
        <dbReference type="ARBA" id="ARBA00023136"/>
    </source>
</evidence>
<reference evidence="15 16" key="2">
    <citation type="journal article" date="2016" name="ISME J.">
        <title>Heterogeneous composition of key metabolic gene clusters in a vent mussel symbiont population.</title>
        <authorList>
            <person name="Ikuta T."/>
            <person name="Takaki Y."/>
            <person name="Nagai Y."/>
            <person name="Shimamura S."/>
            <person name="Tsuda M."/>
            <person name="Kawagucci S."/>
            <person name="Aoki Y."/>
            <person name="Inoue K."/>
            <person name="Teruya M."/>
            <person name="Satou K."/>
            <person name="Teruya K."/>
            <person name="Shimoji M."/>
            <person name="Tamotsu H."/>
            <person name="Hirano T."/>
            <person name="Maruyama T."/>
            <person name="Yoshida T."/>
        </authorList>
    </citation>
    <scope>NUCLEOTIDE SEQUENCE [LARGE SCALE GENOMIC DNA]</scope>
    <source>
        <strain evidence="15 16">Myojin Knoll</strain>
    </source>
</reference>
<evidence type="ECO:0000313" key="15">
    <source>
        <dbReference type="EMBL" id="BAS68026.1"/>
    </source>
</evidence>
<dbReference type="PIRSF" id="PIRSF006247">
    <property type="entry name" value="TrkH"/>
    <property type="match status" value="1"/>
</dbReference>
<feature type="binding site" evidence="13">
    <location>
        <position position="112"/>
    </location>
    <ligand>
        <name>K(+)</name>
        <dbReference type="ChEBI" id="CHEBI:29103"/>
    </ligand>
</feature>
<evidence type="ECO:0000256" key="8">
    <source>
        <dbReference type="ARBA" id="ARBA00022958"/>
    </source>
</evidence>
<feature type="transmembrane region" description="Helical" evidence="14">
    <location>
        <begin position="325"/>
        <end position="344"/>
    </location>
</feature>
<proteinExistence type="inferred from homology"/>
<evidence type="ECO:0000256" key="5">
    <source>
        <dbReference type="ARBA" id="ARBA00022519"/>
    </source>
</evidence>
<dbReference type="InterPro" id="IPR003445">
    <property type="entry name" value="Cat_transpt"/>
</dbReference>
<dbReference type="NCBIfam" id="TIGR00933">
    <property type="entry name" value="2a38"/>
    <property type="match status" value="1"/>
</dbReference>
<dbReference type="STRING" id="1303921.BSEPE_1035"/>
<feature type="transmembrane region" description="Helical" evidence="14">
    <location>
        <begin position="183"/>
        <end position="202"/>
    </location>
</feature>
<keyword evidence="16" id="KW-1185">Reference proteome</keyword>
<feature type="binding site" evidence="13">
    <location>
        <position position="219"/>
    </location>
    <ligand>
        <name>K(+)</name>
        <dbReference type="ChEBI" id="CHEBI:29103"/>
    </ligand>
</feature>
<keyword evidence="6 12" id="KW-0633">Potassium transport</keyword>
<comment type="similarity">
    <text evidence="2 12">Belongs to the TrkH potassium transport family.</text>
</comment>
<feature type="binding site" evidence="13">
    <location>
        <position position="220"/>
    </location>
    <ligand>
        <name>K(+)</name>
        <dbReference type="ChEBI" id="CHEBI:29103"/>
    </ligand>
</feature>
<keyword evidence="7 14" id="KW-0812">Transmembrane</keyword>
<dbReference type="RefSeq" id="WP_066044825.1">
    <property type="nucleotide sequence ID" value="NZ_AP013042.1"/>
</dbReference>
<feature type="binding site" evidence="13">
    <location>
        <position position="434"/>
    </location>
    <ligand>
        <name>K(+)</name>
        <dbReference type="ChEBI" id="CHEBI:29103"/>
    </ligand>
</feature>
<feature type="transmembrane region" description="Helical" evidence="14">
    <location>
        <begin position="392"/>
        <end position="416"/>
    </location>
</feature>
<keyword evidence="11 12" id="KW-0472">Membrane</keyword>
<keyword evidence="5 12" id="KW-0997">Cell inner membrane</keyword>
<dbReference type="PANTHER" id="PTHR32024">
    <property type="entry name" value="TRK SYSTEM POTASSIUM UPTAKE PROTEIN TRKG-RELATED"/>
    <property type="match status" value="1"/>
</dbReference>
<evidence type="ECO:0000256" key="9">
    <source>
        <dbReference type="ARBA" id="ARBA00022989"/>
    </source>
</evidence>
<feature type="transmembrane region" description="Helical" evidence="14">
    <location>
        <begin position="38"/>
        <end position="57"/>
    </location>
</feature>
<evidence type="ECO:0000256" key="7">
    <source>
        <dbReference type="ARBA" id="ARBA00022692"/>
    </source>
</evidence>
<organism evidence="15 16">
    <name type="scientific">endosymbiont of Bathymodiolus septemdierum str. Myojin knoll</name>
    <dbReference type="NCBI Taxonomy" id="1303921"/>
    <lineage>
        <taxon>Bacteria</taxon>
        <taxon>Pseudomonadati</taxon>
        <taxon>Pseudomonadota</taxon>
        <taxon>Gammaproteobacteria</taxon>
        <taxon>sulfur-oxidizing symbionts</taxon>
    </lineage>
</organism>
<feature type="binding site" evidence="13">
    <location>
        <position position="111"/>
    </location>
    <ligand>
        <name>K(+)</name>
        <dbReference type="ChEBI" id="CHEBI:29103"/>
    </ligand>
</feature>
<comment type="subcellular location">
    <subcellularLocation>
        <location evidence="1 12">Cell inner membrane</location>
        <topology evidence="1 12">Multi-pass membrane protein</topology>
    </subcellularLocation>
</comment>
<dbReference type="GO" id="GO:0046872">
    <property type="term" value="F:metal ion binding"/>
    <property type="evidence" value="ECO:0007669"/>
    <property type="project" value="UniProtKB-KW"/>
</dbReference>
<feature type="binding site" evidence="13">
    <location>
        <position position="435"/>
    </location>
    <ligand>
        <name>K(+)</name>
        <dbReference type="ChEBI" id="CHEBI:29103"/>
    </ligand>
</feature>
<gene>
    <name evidence="15" type="primary">trkH</name>
    <name evidence="15" type="ORF">BSEPE_1035</name>
</gene>
<comment type="function">
    <text evidence="12">Low-affinity potassium transport system. Interacts with Trk system potassium uptake protein TrkA.</text>
</comment>
<keyword evidence="3 12" id="KW-0813">Transport</keyword>
<evidence type="ECO:0000256" key="2">
    <source>
        <dbReference type="ARBA" id="ARBA00009137"/>
    </source>
</evidence>
<dbReference type="Pfam" id="PF02386">
    <property type="entry name" value="TrkH"/>
    <property type="match status" value="2"/>
</dbReference>
<keyword evidence="4 12" id="KW-1003">Cell membrane</keyword>
<evidence type="ECO:0000256" key="10">
    <source>
        <dbReference type="ARBA" id="ARBA00023065"/>
    </source>
</evidence>
<protein>
    <recommendedName>
        <fullName evidence="12">Trk system potassium uptake protein</fullName>
    </recommendedName>
</protein>
<evidence type="ECO:0000256" key="1">
    <source>
        <dbReference type="ARBA" id="ARBA00004429"/>
    </source>
</evidence>
<evidence type="ECO:0000256" key="3">
    <source>
        <dbReference type="ARBA" id="ARBA00022448"/>
    </source>
</evidence>